<dbReference type="EMBL" id="SEKV01001283">
    <property type="protein sequence ID" value="TFY51092.1"/>
    <property type="molecule type" value="Genomic_DNA"/>
</dbReference>
<dbReference type="GO" id="GO:0006508">
    <property type="term" value="P:proteolysis"/>
    <property type="evidence" value="ECO:0007669"/>
    <property type="project" value="UniProtKB-KW"/>
</dbReference>
<dbReference type="SMART" id="SM00343">
    <property type="entry name" value="ZnF_C2HC"/>
    <property type="match status" value="1"/>
</dbReference>
<feature type="region of interest" description="Disordered" evidence="12">
    <location>
        <begin position="95"/>
        <end position="143"/>
    </location>
</feature>
<keyword evidence="5" id="KW-0548">Nucleotidyltransferase</keyword>
<protein>
    <recommendedName>
        <fullName evidence="1">RNA-directed DNA polymerase</fullName>
        <ecNumber evidence="1">2.7.7.49</ecNumber>
    </recommendedName>
</protein>
<dbReference type="CDD" id="cd09274">
    <property type="entry name" value="RNase_HI_RT_Ty3"/>
    <property type="match status" value="1"/>
</dbReference>
<dbReference type="GO" id="GO:0003723">
    <property type="term" value="F:RNA binding"/>
    <property type="evidence" value="ECO:0007669"/>
    <property type="project" value="UniProtKB-KW"/>
</dbReference>
<dbReference type="InterPro" id="IPR036875">
    <property type="entry name" value="Znf_CCHC_sf"/>
</dbReference>
<dbReference type="PROSITE" id="PS50994">
    <property type="entry name" value="INTEGRASE"/>
    <property type="match status" value="1"/>
</dbReference>
<dbReference type="Gene3D" id="3.30.70.270">
    <property type="match status" value="2"/>
</dbReference>
<feature type="region of interest" description="Disordered" evidence="12">
    <location>
        <begin position="155"/>
        <end position="175"/>
    </location>
</feature>
<dbReference type="Pfam" id="PF00665">
    <property type="entry name" value="rve"/>
    <property type="match status" value="1"/>
</dbReference>
<dbReference type="CDD" id="cd00303">
    <property type="entry name" value="retropepsin_like"/>
    <property type="match status" value="1"/>
</dbReference>
<dbReference type="GO" id="GO:0008270">
    <property type="term" value="F:zinc ion binding"/>
    <property type="evidence" value="ECO:0007669"/>
    <property type="project" value="UniProtKB-KW"/>
</dbReference>
<feature type="domain" description="Reverse transcriptase" evidence="14">
    <location>
        <begin position="500"/>
        <end position="679"/>
    </location>
</feature>
<evidence type="ECO:0000259" key="15">
    <source>
        <dbReference type="PROSITE" id="PS50994"/>
    </source>
</evidence>
<evidence type="ECO:0000313" key="17">
    <source>
        <dbReference type="Proteomes" id="UP000298390"/>
    </source>
</evidence>
<dbReference type="PANTHER" id="PTHR37984:SF5">
    <property type="entry name" value="PROTEIN NYNRIN-LIKE"/>
    <property type="match status" value="1"/>
</dbReference>
<feature type="domain" description="CCHC-type" evidence="13">
    <location>
        <begin position="192"/>
        <end position="207"/>
    </location>
</feature>
<keyword evidence="4" id="KW-0808">Transferase</keyword>
<keyword evidence="9" id="KW-0694">RNA-binding</keyword>
<keyword evidence="6" id="KW-0540">Nuclease</keyword>
<proteinExistence type="predicted"/>
<feature type="compositionally biased region" description="Low complexity" evidence="12">
    <location>
        <begin position="155"/>
        <end position="164"/>
    </location>
</feature>
<evidence type="ECO:0000256" key="8">
    <source>
        <dbReference type="ARBA" id="ARBA00022801"/>
    </source>
</evidence>
<dbReference type="InterPro" id="IPR050951">
    <property type="entry name" value="Retrovirus_Pol_polyprotein"/>
</dbReference>
<dbReference type="Gene3D" id="4.10.60.10">
    <property type="entry name" value="Zinc finger, CCHC-type"/>
    <property type="match status" value="1"/>
</dbReference>
<evidence type="ECO:0000256" key="10">
    <source>
        <dbReference type="ARBA" id="ARBA00022918"/>
    </source>
</evidence>
<dbReference type="Pfam" id="PF17917">
    <property type="entry name" value="RT_RNaseH"/>
    <property type="match status" value="1"/>
</dbReference>
<feature type="compositionally biased region" description="Basic and acidic residues" evidence="12">
    <location>
        <begin position="95"/>
        <end position="113"/>
    </location>
</feature>
<evidence type="ECO:0000256" key="4">
    <source>
        <dbReference type="ARBA" id="ARBA00022679"/>
    </source>
</evidence>
<dbReference type="GO" id="GO:0004519">
    <property type="term" value="F:endonuclease activity"/>
    <property type="evidence" value="ECO:0007669"/>
    <property type="project" value="UniProtKB-KW"/>
</dbReference>
<evidence type="ECO:0000256" key="2">
    <source>
        <dbReference type="ARBA" id="ARBA00022664"/>
    </source>
</evidence>
<dbReference type="InterPro" id="IPR001584">
    <property type="entry name" value="Integrase_cat-core"/>
</dbReference>
<keyword evidence="11" id="KW-0862">Zinc</keyword>
<sequence>MRSYIALKNREAAEGRTLDWTGLKKWLKGKYDSPLRVESLRNELRNIPFKGNLAGYSEKFRQYESQIPESEMTFGDRLSHFLSHLPADIARDLRREKPKNTEEMYHNAREWDRLTNVNRGHGSSGGQQKKSKGNNSKSSTYSMPRRFTDFQGLTTSLSSSGTTTHPNAPVPMDLDAMYQPRPMTRKDDSRVRCYNCNRPGHLAKQCRFPKKKGPSPVGLHACEQEPISGEVRDHTEDYPFLGEGILPSETMLHTMLGEPTLHIAEQHADQVLPAYDVKLASWQGKNVQCARALMDTGAGPSYIKPQVARMVRAEFFPITPRRVLGAGSTTTSAFARFQLLIGSMKYPMYAYVLDDNQLKYGLIVGRNFLKRHNAQPNWQKNSWRLTDPRSGLRVELEPSTPAPLTDRPVPVTHTSVALNIVIDEEKVELKKNLGERLKSMMKTNFGKIFRTKVGYPPSRPRWTHHIDTPSLPMGQTLCARGRPLSPLEHNAIREFVEEGLRDGIIEPSESSWSSPLLPVRKKDGKLRICVDYRALNAVTKRNAYPLPRIDDSYQNLAGAKYFTSLDLRSGYWQVRLADDAKPKTAFQTRFGHYQFRVMPFGLVNAPATFQNMMNDILRNFLDRFVMVYLDDIIIYSQTWEQHCNDVEQVLRCLADQDLVLNEDKCIWGARELVYLGHIVSGEGIRPNPDKISAVLSWPRPQTITQVRGFLNLAGYYRRFIKSMAKLARPILDLLKGNPRKGSNVEWTPECEQSFRILKEKLTSPPLLSHPRPWQIFVIDSDASGDCIGGVLQQSATGKTSNEGVGDDRYAFSERDLRPIAYESRRLTPTEQRYSAQEREMLAIDYLLQKWRAYIEGSPVVVRTDHESLKYFLSQKHLGRRLARFADNIAHFDVKIIYRPGKHQLAADALSRREGEDLPDSETIGPLFAYPLDNDDDDTEHLYDDLEQEIFGSSESIECVATEEDSQPSPQLSPDERARQAYDQLFEWMMNLRNRAESGQTEPDENGFFYRNDNMYRVMGDRIYVVPLSFTESEELVRNVHCDLGHIGIRAVSEAVKERAWIPNLTEVVDLVIRSCPHCQFTRSAPTPSQPLHPLPRVGAWDRWAMDFVGPLPVTPSGNAYLITAMDHGTGWTYAVALSRRSADAVIFLLRKIIAAHGKPMSVLTDNGEEFMSYQVQNFLRRLGINHIHTTPYHPQTNGRLERFNYELEQMLMRFVAPGNQNQWDTYVDDALLAHRAHVNSSTGTSAFYLAYGTLPRLPHDLVIDVINTPPSDEEISQLRYERLEQVRNLEDLRTEANVRALRRLQNEANRREDTYRERALGIGDLVLRRSESPSKIHPRWDGPFIVHDLTDKNTYQLATRNGYILRHLYNGERLKKYVPSKLVPNSKLWYASADLQRKDAAARMKEDAARRRAQTQG</sequence>
<keyword evidence="11" id="KW-0479">Metal-binding</keyword>
<dbReference type="FunFam" id="3.30.70.270:FF:000020">
    <property type="entry name" value="Transposon Tf2-6 polyprotein-like Protein"/>
    <property type="match status" value="1"/>
</dbReference>
<gene>
    <name evidence="16" type="ORF">EVJ58_g10744</name>
</gene>
<dbReference type="SUPFAM" id="SSF50630">
    <property type="entry name" value="Acid proteases"/>
    <property type="match status" value="1"/>
</dbReference>
<dbReference type="Gene3D" id="2.40.70.10">
    <property type="entry name" value="Acid Proteases"/>
    <property type="match status" value="1"/>
</dbReference>
<evidence type="ECO:0000256" key="5">
    <source>
        <dbReference type="ARBA" id="ARBA00022695"/>
    </source>
</evidence>
<dbReference type="InterPro" id="IPR001878">
    <property type="entry name" value="Znf_CCHC"/>
</dbReference>
<keyword evidence="11" id="KW-0863">Zinc-finger</keyword>
<keyword evidence="8" id="KW-0378">Hydrolase</keyword>
<dbReference type="Pfam" id="PF17921">
    <property type="entry name" value="Integrase_H2C2"/>
    <property type="match status" value="1"/>
</dbReference>
<dbReference type="Gene3D" id="3.30.420.10">
    <property type="entry name" value="Ribonuclease H-like superfamily/Ribonuclease H"/>
    <property type="match status" value="1"/>
</dbReference>
<keyword evidence="2" id="KW-0507">mRNA processing</keyword>
<evidence type="ECO:0000256" key="9">
    <source>
        <dbReference type="ARBA" id="ARBA00022884"/>
    </source>
</evidence>
<keyword evidence="10" id="KW-0695">RNA-directed DNA polymerase</keyword>
<dbReference type="Gene3D" id="3.10.20.370">
    <property type="match status" value="1"/>
</dbReference>
<dbReference type="EC" id="2.7.7.49" evidence="1"/>
<dbReference type="SUPFAM" id="SSF57756">
    <property type="entry name" value="Retrovirus zinc finger-like domains"/>
    <property type="match status" value="1"/>
</dbReference>
<dbReference type="InterPro" id="IPR041588">
    <property type="entry name" value="Integrase_H2C2"/>
</dbReference>
<dbReference type="PROSITE" id="PS50158">
    <property type="entry name" value="ZF_CCHC"/>
    <property type="match status" value="1"/>
</dbReference>
<evidence type="ECO:0000313" key="16">
    <source>
        <dbReference type="EMBL" id="TFY51092.1"/>
    </source>
</evidence>
<evidence type="ECO:0000259" key="13">
    <source>
        <dbReference type="PROSITE" id="PS50158"/>
    </source>
</evidence>
<dbReference type="SUPFAM" id="SSF53098">
    <property type="entry name" value="Ribonuclease H-like"/>
    <property type="match status" value="1"/>
</dbReference>
<dbReference type="InterPro" id="IPR012337">
    <property type="entry name" value="RNaseH-like_sf"/>
</dbReference>
<keyword evidence="7" id="KW-0255">Endonuclease</keyword>
<dbReference type="InterPro" id="IPR036397">
    <property type="entry name" value="RNaseH_sf"/>
</dbReference>
<evidence type="ECO:0000259" key="14">
    <source>
        <dbReference type="PROSITE" id="PS50878"/>
    </source>
</evidence>
<dbReference type="FunFam" id="3.10.10.10:FF:000007">
    <property type="entry name" value="Retrovirus-related Pol polyprotein from transposon 17.6-like Protein"/>
    <property type="match status" value="1"/>
</dbReference>
<dbReference type="InterPro" id="IPR043502">
    <property type="entry name" value="DNA/RNA_pol_sf"/>
</dbReference>
<dbReference type="InterPro" id="IPR021109">
    <property type="entry name" value="Peptidase_aspartic_dom_sf"/>
</dbReference>
<dbReference type="STRING" id="34475.A0A4Y9XMW3"/>
<dbReference type="Gene3D" id="1.10.340.70">
    <property type="match status" value="1"/>
</dbReference>
<dbReference type="GO" id="GO:0005634">
    <property type="term" value="C:nucleus"/>
    <property type="evidence" value="ECO:0007669"/>
    <property type="project" value="UniProtKB-ARBA"/>
</dbReference>
<dbReference type="InterPro" id="IPR043128">
    <property type="entry name" value="Rev_trsase/Diguanyl_cyclase"/>
</dbReference>
<dbReference type="CDD" id="cd01647">
    <property type="entry name" value="RT_LTR"/>
    <property type="match status" value="1"/>
</dbReference>
<organism evidence="16 17">
    <name type="scientific">Rhodofomes roseus</name>
    <dbReference type="NCBI Taxonomy" id="34475"/>
    <lineage>
        <taxon>Eukaryota</taxon>
        <taxon>Fungi</taxon>
        <taxon>Dikarya</taxon>
        <taxon>Basidiomycota</taxon>
        <taxon>Agaricomycotina</taxon>
        <taxon>Agaricomycetes</taxon>
        <taxon>Polyporales</taxon>
        <taxon>Rhodofomes</taxon>
    </lineage>
</organism>
<dbReference type="GO" id="GO:0008233">
    <property type="term" value="F:peptidase activity"/>
    <property type="evidence" value="ECO:0007669"/>
    <property type="project" value="UniProtKB-KW"/>
</dbReference>
<dbReference type="PROSITE" id="PS50878">
    <property type="entry name" value="RT_POL"/>
    <property type="match status" value="1"/>
</dbReference>
<evidence type="ECO:0000256" key="1">
    <source>
        <dbReference type="ARBA" id="ARBA00012493"/>
    </source>
</evidence>
<evidence type="ECO:0000256" key="6">
    <source>
        <dbReference type="ARBA" id="ARBA00022722"/>
    </source>
</evidence>
<reference evidence="16 17" key="1">
    <citation type="submission" date="2019-01" db="EMBL/GenBank/DDBJ databases">
        <title>Genome sequencing of the rare red list fungi Fomitopsis rosea.</title>
        <authorList>
            <person name="Buettner E."/>
            <person name="Kellner H."/>
        </authorList>
    </citation>
    <scope>NUCLEOTIDE SEQUENCE [LARGE SCALE GENOMIC DNA]</scope>
    <source>
        <strain evidence="16 17">DSM 105464</strain>
    </source>
</reference>
<evidence type="ECO:0000256" key="11">
    <source>
        <dbReference type="PROSITE-ProRule" id="PRU00047"/>
    </source>
</evidence>
<keyword evidence="3" id="KW-0645">Protease</keyword>
<comment type="caution">
    <text evidence="16">The sequence shown here is derived from an EMBL/GenBank/DDBJ whole genome shotgun (WGS) entry which is preliminary data.</text>
</comment>
<evidence type="ECO:0000256" key="7">
    <source>
        <dbReference type="ARBA" id="ARBA00022759"/>
    </source>
</evidence>
<dbReference type="SUPFAM" id="SSF56672">
    <property type="entry name" value="DNA/RNA polymerases"/>
    <property type="match status" value="1"/>
</dbReference>
<name>A0A4Y9XMW3_9APHY</name>
<evidence type="ECO:0000256" key="12">
    <source>
        <dbReference type="SAM" id="MobiDB-lite"/>
    </source>
</evidence>
<dbReference type="GO" id="GO:0003964">
    <property type="term" value="F:RNA-directed DNA polymerase activity"/>
    <property type="evidence" value="ECO:0007669"/>
    <property type="project" value="UniProtKB-KW"/>
</dbReference>
<accession>A0A4Y9XMW3</accession>
<dbReference type="Proteomes" id="UP000298390">
    <property type="component" value="Unassembled WGS sequence"/>
</dbReference>
<dbReference type="InterPro" id="IPR041373">
    <property type="entry name" value="RT_RNaseH"/>
</dbReference>
<dbReference type="GO" id="GO:0015074">
    <property type="term" value="P:DNA integration"/>
    <property type="evidence" value="ECO:0007669"/>
    <property type="project" value="InterPro"/>
</dbReference>
<feature type="domain" description="Integrase catalytic" evidence="15">
    <location>
        <begin position="1086"/>
        <end position="1266"/>
    </location>
</feature>
<dbReference type="PANTHER" id="PTHR37984">
    <property type="entry name" value="PROTEIN CBG26694"/>
    <property type="match status" value="1"/>
</dbReference>
<dbReference type="Pfam" id="PF00078">
    <property type="entry name" value="RVT_1"/>
    <property type="match status" value="1"/>
</dbReference>
<evidence type="ECO:0000256" key="3">
    <source>
        <dbReference type="ARBA" id="ARBA00022670"/>
    </source>
</evidence>
<dbReference type="Gene3D" id="3.10.10.10">
    <property type="entry name" value="HIV Type 1 Reverse Transcriptase, subunit A, domain 1"/>
    <property type="match status" value="1"/>
</dbReference>
<dbReference type="InterPro" id="IPR000477">
    <property type="entry name" value="RT_dom"/>
</dbReference>
<dbReference type="GO" id="GO:0006397">
    <property type="term" value="P:mRNA processing"/>
    <property type="evidence" value="ECO:0007669"/>
    <property type="project" value="UniProtKB-KW"/>
</dbReference>
<dbReference type="Pfam" id="PF00098">
    <property type="entry name" value="zf-CCHC"/>
    <property type="match status" value="1"/>
</dbReference>